<keyword evidence="3" id="KW-1185">Reference proteome</keyword>
<dbReference type="PANTHER" id="PTHR43245:SF13">
    <property type="entry name" value="UDP-D-APIOSE_UDP-D-XYLOSE SYNTHASE 2"/>
    <property type="match status" value="1"/>
</dbReference>
<evidence type="ECO:0000313" key="3">
    <source>
        <dbReference type="Proteomes" id="UP000077428"/>
    </source>
</evidence>
<gene>
    <name evidence="2" type="ORF">MBORA_06790</name>
</gene>
<dbReference type="InterPro" id="IPR050177">
    <property type="entry name" value="Lipid_A_modif_metabolic_enz"/>
</dbReference>
<dbReference type="InterPro" id="IPR036291">
    <property type="entry name" value="NAD(P)-bd_dom_sf"/>
</dbReference>
<dbReference type="Proteomes" id="UP000077428">
    <property type="component" value="Unassembled WGS sequence"/>
</dbReference>
<accession>A0A166BI32</accession>
<dbReference type="PANTHER" id="PTHR43245">
    <property type="entry name" value="BIFUNCTIONAL POLYMYXIN RESISTANCE PROTEIN ARNA"/>
    <property type="match status" value="1"/>
</dbReference>
<protein>
    <submittedName>
        <fullName evidence="2">UDP-glucose 4-epimerase</fullName>
        <ecNumber evidence="2">5.1.3.2</ecNumber>
    </submittedName>
</protein>
<evidence type="ECO:0000259" key="1">
    <source>
        <dbReference type="Pfam" id="PF01370"/>
    </source>
</evidence>
<name>A0A166BI32_METOA</name>
<dbReference type="Gene3D" id="3.90.25.10">
    <property type="entry name" value="UDP-galactose 4-epimerase, domain 1"/>
    <property type="match status" value="1"/>
</dbReference>
<dbReference type="AlphaFoldDB" id="A0A166BI32"/>
<dbReference type="Pfam" id="PF01370">
    <property type="entry name" value="Epimerase"/>
    <property type="match status" value="1"/>
</dbReference>
<evidence type="ECO:0000313" key="2">
    <source>
        <dbReference type="EMBL" id="KZX13381.1"/>
    </source>
</evidence>
<dbReference type="InterPro" id="IPR001509">
    <property type="entry name" value="Epimerase_deHydtase"/>
</dbReference>
<dbReference type="STRING" id="66851.MBORA_06790"/>
<dbReference type="RefSeq" id="WP_063720231.1">
    <property type="nucleotide sequence ID" value="NZ_LT985182.1"/>
</dbReference>
<keyword evidence="2" id="KW-0413">Isomerase</keyword>
<dbReference type="EC" id="5.1.3.2" evidence="2"/>
<comment type="caution">
    <text evidence="2">The sequence shown here is derived from an EMBL/GenBank/DDBJ whole genome shotgun (WGS) entry which is preliminary data.</text>
</comment>
<organism evidence="2 3">
    <name type="scientific">Methanobrevibacter oralis</name>
    <dbReference type="NCBI Taxonomy" id="66851"/>
    <lineage>
        <taxon>Archaea</taxon>
        <taxon>Methanobacteriati</taxon>
        <taxon>Methanobacteriota</taxon>
        <taxon>Methanomada group</taxon>
        <taxon>Methanobacteria</taxon>
        <taxon>Methanobacteriales</taxon>
        <taxon>Methanobacteriaceae</taxon>
        <taxon>Methanobrevibacter</taxon>
    </lineage>
</organism>
<dbReference type="PATRIC" id="fig|66851.6.peg.746"/>
<proteinExistence type="predicted"/>
<dbReference type="GO" id="GO:0003978">
    <property type="term" value="F:UDP-glucose 4-epimerase activity"/>
    <property type="evidence" value="ECO:0007669"/>
    <property type="project" value="UniProtKB-EC"/>
</dbReference>
<dbReference type="SUPFAM" id="SSF51735">
    <property type="entry name" value="NAD(P)-binding Rossmann-fold domains"/>
    <property type="match status" value="1"/>
</dbReference>
<dbReference type="OrthoDB" id="4907at2157"/>
<reference evidence="3" key="1">
    <citation type="journal article" date="2016" name="Genome Announc.">
        <title>Draft Genome Sequences of Methanobrevibacter curvatus DSM11111, Methanobrevibacter cuticularis DSM11139, Methanobrevibacter filiformis DSM11501, and Methanobrevibacter oralis DSM7256.</title>
        <authorList>
            <person name="Poehlein A."/>
            <person name="Seedorf H."/>
        </authorList>
    </citation>
    <scope>NUCLEOTIDE SEQUENCE [LARGE SCALE GENOMIC DNA]</scope>
    <source>
        <strain evidence="3">DSM 7256 / JCM 30027 / ZR</strain>
    </source>
</reference>
<sequence>MKNKHVIVTGGAGFIGSYIVDKLLDENKVTIIDNFSTGKMDNLNNPTHENLEVIKEDLNTADLNGILKNKDYVFHLAAMASVPLSVENPEKCNENNVTSTIKLLHACVKNDIKKIIFSSSSAVYGQNPNIPLKESEALMPTSPYAASKASCELYLKSFYESYGLNYTALRYFNVFGPKQDKNSQYAAVIPNFISTIIEKTQPVIYGDGKQTRDFVYIKDVVNANIAACKSDFNGVVNVASGEKLTINKLYNIIKDTLESDIEAKYLPKRAGDIKHSLADVNNLKKINYQIKSKDFEKNLQETVNWFKKEL</sequence>
<feature type="domain" description="NAD-dependent epimerase/dehydratase" evidence="1">
    <location>
        <begin position="6"/>
        <end position="238"/>
    </location>
</feature>
<dbReference type="EMBL" id="LWMU01000051">
    <property type="protein sequence ID" value="KZX13381.1"/>
    <property type="molecule type" value="Genomic_DNA"/>
</dbReference>
<dbReference type="Gene3D" id="3.40.50.720">
    <property type="entry name" value="NAD(P)-binding Rossmann-like Domain"/>
    <property type="match status" value="1"/>
</dbReference>